<dbReference type="Pfam" id="PF13193">
    <property type="entry name" value="AMP-binding_C"/>
    <property type="match status" value="2"/>
</dbReference>
<dbReference type="Gene3D" id="2.30.38.10">
    <property type="entry name" value="Luciferase, Domain 3"/>
    <property type="match status" value="2"/>
</dbReference>
<dbReference type="InterPro" id="IPR020806">
    <property type="entry name" value="PKS_PP-bd"/>
</dbReference>
<dbReference type="SUPFAM" id="SSF52777">
    <property type="entry name" value="CoA-dependent acyltransferases"/>
    <property type="match status" value="6"/>
</dbReference>
<dbReference type="PROSITE" id="PS50075">
    <property type="entry name" value="CARRIER"/>
    <property type="match status" value="2"/>
</dbReference>
<protein>
    <submittedName>
        <fullName evidence="6">Non-ribosomal peptide synthetase</fullName>
    </submittedName>
</protein>
<dbReference type="Gene3D" id="3.30.559.10">
    <property type="entry name" value="Chloramphenicol acetyltransferase-like domain"/>
    <property type="match status" value="3"/>
</dbReference>
<dbReference type="InterPro" id="IPR029058">
    <property type="entry name" value="AB_hydrolase_fold"/>
</dbReference>
<dbReference type="Pfam" id="PF00975">
    <property type="entry name" value="Thioesterase"/>
    <property type="match status" value="1"/>
</dbReference>
<dbReference type="InterPro" id="IPR001242">
    <property type="entry name" value="Condensation_dom"/>
</dbReference>
<dbReference type="InterPro" id="IPR010060">
    <property type="entry name" value="NRPS_synth"/>
</dbReference>
<dbReference type="CDD" id="cd19534">
    <property type="entry name" value="E_NRPS"/>
    <property type="match status" value="1"/>
</dbReference>
<dbReference type="InterPro" id="IPR045851">
    <property type="entry name" value="AMP-bd_C_sf"/>
</dbReference>
<dbReference type="RefSeq" id="WP_112897996.1">
    <property type="nucleotide sequence ID" value="NZ_CP030750.1"/>
</dbReference>
<dbReference type="PANTHER" id="PTHR45398">
    <property type="match status" value="1"/>
</dbReference>
<reference evidence="6 7" key="1">
    <citation type="submission" date="2018-06" db="EMBL/GenBank/DDBJ databases">
        <title>The genome of Pseudomonas putida NX-1, a lignin degrader.</title>
        <authorList>
            <person name="Xu Z."/>
        </authorList>
    </citation>
    <scope>NUCLEOTIDE SEQUENCE [LARGE SCALE GENOMIC DNA]</scope>
    <source>
        <strain evidence="6 7">NX-1</strain>
    </source>
</reference>
<dbReference type="NCBIfam" id="TIGR01733">
    <property type="entry name" value="AA-adenyl-dom"/>
    <property type="match status" value="2"/>
</dbReference>
<keyword evidence="3" id="KW-0596">Phosphopantetheine</keyword>
<dbReference type="SUPFAM" id="SSF56801">
    <property type="entry name" value="Acetyl-CoA synthetase-like"/>
    <property type="match status" value="2"/>
</dbReference>
<evidence type="ECO:0000256" key="3">
    <source>
        <dbReference type="ARBA" id="ARBA00022450"/>
    </source>
</evidence>
<dbReference type="CDD" id="cd17646">
    <property type="entry name" value="A_NRPS_AB3403-like"/>
    <property type="match status" value="1"/>
</dbReference>
<dbReference type="FunFam" id="3.30.559.10:FF:000012">
    <property type="entry name" value="Non-ribosomal peptide synthetase"/>
    <property type="match status" value="1"/>
</dbReference>
<dbReference type="FunFam" id="3.30.300.30:FF:000010">
    <property type="entry name" value="Enterobactin synthetase component F"/>
    <property type="match status" value="2"/>
</dbReference>
<dbReference type="FunFam" id="3.40.50.980:FF:000002">
    <property type="entry name" value="Enterobactin synthetase component F"/>
    <property type="match status" value="1"/>
</dbReference>
<sequence>MKALIERVGELSPKERKALAVMLKHKNINLFSVAPVFKRQPEEPQLLSYAQERQWFLWQMSPESSAYHISAALKLQGALDIAALDASFAALVARHESLRTRFVQDDEQVLQVIDAPNWAGIEQQTLALDDAPQRRQAQLQACVEEEIQRRFDLQAGPLLRVKLLRLGEQEHVLVLTQHHIVTDGWSMQVMIDELVQLYAAACEGRTVQLPALAVQYADYALWQRQWMEAGEQERQLAYWTERLGSEHPVLELPFDHPRPAEQSLRGASLEVKLEAQLCRELRSVAQAQGVTLFMLLLASYQVLLYRYSGQRDLRIGVPVANRNRMETERLVGFFVNTLVQRVEISGQTTVRAFLQQVKADALGAQAHQDLPFEQLVEALRPQRTLSHSPLFQVMFNHQGGAALGAGGDGAQASGLRIENLKSEGHTAQFDLTLNILEQGDALDAQFTYALDLFEPATAQRLARHWQNLLQAMVANLDCTLDDLPLIAADEVRDTLARWNATAVEYPLEHSVQALIQRQVEATPDATALVFGERQLSYRQLDALANQWAHRLQAAGVGPDVLVGVAAERSVEMVVALLAVIKAGGAYVPLDPEYPRERLAYMIEDSGIGLLLTQSHLREQLPLPQGLECLLLDQPLSGYAEHAPEIEVTGENLAYVIYTSGSTGKPKGAGNRHRALTNRLCWMQQAYGLTAGDRVLQKTPFSFDVSVWEFFWPLMTGACLVVAAPGLHRDPAQLIELIRRERITMLHFVPSMLQAFVADPAVTGCDSLTRIVCSGEALPVDAQRQVFDKLPNAGLYNLYGPTEAAIDVTHWTCREEGRDSVPIGEPIANLQTYVLDAGLGPVAVGVVGELYLGGTGLARGYHRRPGLTAERFVASPFGDGERLYRTGDLARYRADGVIEYMGRIDHQVKIRGLRIELGEIEARLMEQDEVREAVVLAVPGAGGLQLAGYLVPSTPVADDAAAEALRATLRERLGAVLPDYMVPVHLLLLEQLPLSPNGKLERRALPHPAVGQSKQAYVAAQSAVEKTLAGIWQDVLKLEQVGVNDNFFELGGDSIISIQVVSRARQAGIRFTPKDLFRHQTIQGLAGAVRIEAGGQEAEQGPVTGRAGLLPIQQAFFALPLAQRAHWNQSVLLQPTRALDADALERALQALLVQHDALRLGFTEVDGQWQAQFREVTTVGTLLERVEGVQPDALQALGERVQRSLDLADGPLVRAVLITLADDSQRLLLVIHHLVVDGVSWRVLFDDLQSAYQQSLAGQAPDLGPRTSSVKAWAERLESYAHSEQGQAELAYWERLREVQVHWPVAAPTQPLLNRDAGTVQVRLDATLTRQLLQQAPAAYRTQINDLLMTALARTLVAWTGDEHALVQLEGHGREALFDDIDLTRTVGWFSSMFSVCLTPAAELGASIKQVKEQLRAIPHRGVGFGALRYYGEPQVRALLAALPQPRVTFNYLGQFDGSFAVDDGALFTPANESAGAEQGEDAPLGNWLTVNGQLYGGELSLNWIFSRAQFAPDEIQALAERYIEQLGALVRHCVELPVRGATPSDFPLCGLDQAQLERFPGLLEQVEDIYPLSPTQLGMLFHTQESAANLYINQTSIEVKGLDAEAFIAAWAQVVARHEILRTGFWTASHLAEPLQVVYRQGSLPARCLDWRERTVEPGALQALADEDCARGFELLEAPLARLSVVRLDDDTTQLIWTSHHILMDGWSNSRLMGEVFECYAGHPLPTKRGHFRDYIGWLRAQPAARQEAFWRERLAGLEGPTSLSSSLPLPADAQAEGHAALYLDWDGARTQRLREVAQQLRVTPNTLVQAAWLLLLQRHTGQQTVCFGATVAGRPAELAGSGEMLGLFINTLPIVQTLSDQQPLDQWLQALQACNLEVRDHEHTALADIQRWAGQGAGGLFDSIIVFENYPVDERLAQAQDQQLQFGQVSTRDVTNYAMDLAVHLGATLKIEFLYLVGRFTPASVEQILASFETLLQAMLDQPQARLGNLGLLDPAGQRQLVEANRLGGQAPTALLGEQIARHSRERPTQVALVCAGRQLTYAQLEQRASRLAELLVAQGVGPEVRVGVALQRSVDMVVAFYAVMKAGGAYVPLDIDYPRERLDWILQDSNAALILTEHSVQARLPQREGVNWLTLDSLDLDVAGITRGAATVSPDNLAYLIYTSGSTGKPKGVAVTHGPLAMHCAAIAERYEMDARTRELLFMSFAFDGAQERWLSTLSNGGCLVIRPGELWTPEQTWQALHAERIDIACFPPAYLQQLAEYAEGREPPAVRIYCFGGDAVAQANYDLVRRNLRPQALTNGYGPTETVVTPLLWRVAANQPCEAVYAPIGTRVGERTLYVLDAALNPVPDGVAGELYIGGEGLARGYHQRPDVTAERFVCDPFAQAGGRLYRTGDLVRRRADGVFDYLGRLDNQVKVRGFRIELGEIEARLRGRAEVRDAVVVAREVNGSKQLVAYVVAEAGDNLAESLRAHLADELPDYMVPAQIILLAALPLSANGKLDRKALPDPQFKAREHVPASTPQEQALVRIWQEVLELDQVGITDNFFELGGDSLRVLKVLGKVRAAPELGLSLKLRDIMSKPTIAQLCGSERKPQAPDPLLALNRIVDGSSPLFCLHAGFGTVFDYEPLARHLDGQCTVYGLQCRMLLDRDWQDSSLAAMAGDYAQVVLRKQPEGPLRLLGWSLGGPLAVLVAAELIRLGREVSLLGLVDSYLPGLAAAGGDWRDDFHGFVAVTLGDAPAAALDPATLTQLDADALAVQIGQLREQGSTSEVYARIEAQDLAHTFVVAMRLKALGEALHSLPAVAAEARCWWGEGVGSRERASFEAALGQCQASAVVAAGHFELLQHPSVLADIRDSLAPTFSH</sequence>
<evidence type="ECO:0000256" key="1">
    <source>
        <dbReference type="ARBA" id="ARBA00001957"/>
    </source>
</evidence>
<dbReference type="CDD" id="cd17649">
    <property type="entry name" value="A_NRPS_PvdJ-like"/>
    <property type="match status" value="1"/>
</dbReference>
<evidence type="ECO:0000256" key="4">
    <source>
        <dbReference type="ARBA" id="ARBA00022553"/>
    </source>
</evidence>
<dbReference type="SMART" id="SM00823">
    <property type="entry name" value="PKS_PP"/>
    <property type="match status" value="1"/>
</dbReference>
<dbReference type="Gene3D" id="3.40.50.980">
    <property type="match status" value="4"/>
</dbReference>
<dbReference type="Pfam" id="PF00668">
    <property type="entry name" value="Condensation"/>
    <property type="match status" value="3"/>
</dbReference>
<evidence type="ECO:0000313" key="6">
    <source>
        <dbReference type="EMBL" id="AXA24577.1"/>
    </source>
</evidence>
<dbReference type="InterPro" id="IPR025110">
    <property type="entry name" value="AMP-bd_C"/>
</dbReference>
<accession>A0AAD0PFC3</accession>
<dbReference type="PANTHER" id="PTHR45398:SF1">
    <property type="entry name" value="ENZYME, PUTATIVE (JCVI)-RELATED"/>
    <property type="match status" value="1"/>
</dbReference>
<feature type="domain" description="Carrier" evidence="5">
    <location>
        <begin position="2519"/>
        <end position="2596"/>
    </location>
</feature>
<evidence type="ECO:0000259" key="5">
    <source>
        <dbReference type="PROSITE" id="PS50075"/>
    </source>
</evidence>
<dbReference type="NCBIfam" id="TIGR01720">
    <property type="entry name" value="NRPS-para261"/>
    <property type="match status" value="1"/>
</dbReference>
<dbReference type="NCBIfam" id="NF003417">
    <property type="entry name" value="PRK04813.1"/>
    <property type="match status" value="2"/>
</dbReference>
<dbReference type="GO" id="GO:0044550">
    <property type="term" value="P:secondary metabolite biosynthetic process"/>
    <property type="evidence" value="ECO:0007669"/>
    <property type="project" value="UniProtKB-ARBA"/>
</dbReference>
<dbReference type="InterPro" id="IPR020845">
    <property type="entry name" value="AMP-binding_CS"/>
</dbReference>
<dbReference type="PROSITE" id="PS00012">
    <property type="entry name" value="PHOSPHOPANTETHEINE"/>
    <property type="match status" value="2"/>
</dbReference>
<dbReference type="InterPro" id="IPR000873">
    <property type="entry name" value="AMP-dep_synth/lig_dom"/>
</dbReference>
<dbReference type="GO" id="GO:0031177">
    <property type="term" value="F:phosphopantetheine binding"/>
    <property type="evidence" value="ECO:0007669"/>
    <property type="project" value="InterPro"/>
</dbReference>
<name>A0AAD0PFC3_PSEPU</name>
<comment type="cofactor">
    <cofactor evidence="1">
        <name>pantetheine 4'-phosphate</name>
        <dbReference type="ChEBI" id="CHEBI:47942"/>
    </cofactor>
</comment>
<gene>
    <name evidence="6" type="ORF">C1S65_10815</name>
</gene>
<dbReference type="FunFam" id="1.10.1200.10:FF:000005">
    <property type="entry name" value="Nonribosomal peptide synthetase 1"/>
    <property type="match status" value="1"/>
</dbReference>
<dbReference type="PROSITE" id="PS00455">
    <property type="entry name" value="AMP_BINDING"/>
    <property type="match status" value="2"/>
</dbReference>
<dbReference type="InterPro" id="IPR006162">
    <property type="entry name" value="Ppantetheine_attach_site"/>
</dbReference>
<dbReference type="CDD" id="cd19543">
    <property type="entry name" value="DCL_NRPS"/>
    <property type="match status" value="1"/>
</dbReference>
<dbReference type="GO" id="GO:0003824">
    <property type="term" value="F:catalytic activity"/>
    <property type="evidence" value="ECO:0007669"/>
    <property type="project" value="InterPro"/>
</dbReference>
<organism evidence="6 7">
    <name type="scientific">Pseudomonas putida</name>
    <name type="common">Arthrobacter siderocapsulatus</name>
    <dbReference type="NCBI Taxonomy" id="303"/>
    <lineage>
        <taxon>Bacteria</taxon>
        <taxon>Pseudomonadati</taxon>
        <taxon>Pseudomonadota</taxon>
        <taxon>Gammaproteobacteria</taxon>
        <taxon>Pseudomonadales</taxon>
        <taxon>Pseudomonadaceae</taxon>
        <taxon>Pseudomonas</taxon>
    </lineage>
</organism>
<dbReference type="FunFam" id="2.30.38.10:FF:000001">
    <property type="entry name" value="Non-ribosomal peptide synthetase PvdI"/>
    <property type="match status" value="2"/>
</dbReference>
<dbReference type="Gene3D" id="3.30.300.30">
    <property type="match status" value="2"/>
</dbReference>
<dbReference type="Pfam" id="PF00501">
    <property type="entry name" value="AMP-binding"/>
    <property type="match status" value="2"/>
</dbReference>
<dbReference type="InterPro" id="IPR001031">
    <property type="entry name" value="Thioesterase"/>
</dbReference>
<feature type="domain" description="Carrier" evidence="5">
    <location>
        <begin position="1018"/>
        <end position="1092"/>
    </location>
</feature>
<dbReference type="InterPro" id="IPR023213">
    <property type="entry name" value="CAT-like_dom_sf"/>
</dbReference>
<evidence type="ECO:0000256" key="2">
    <source>
        <dbReference type="ARBA" id="ARBA00006432"/>
    </source>
</evidence>
<dbReference type="GO" id="GO:0043041">
    <property type="term" value="P:amino acid activation for nonribosomal peptide biosynthetic process"/>
    <property type="evidence" value="ECO:0007669"/>
    <property type="project" value="UniProtKB-ARBA"/>
</dbReference>
<dbReference type="FunFam" id="3.40.50.12780:FF:000012">
    <property type="entry name" value="Non-ribosomal peptide synthetase"/>
    <property type="match status" value="1"/>
</dbReference>
<comment type="similarity">
    <text evidence="2">Belongs to the ATP-dependent AMP-binding enzyme family.</text>
</comment>
<keyword evidence="4" id="KW-0597">Phosphoprotein</keyword>
<dbReference type="SUPFAM" id="SSF53474">
    <property type="entry name" value="alpha/beta-Hydrolases"/>
    <property type="match status" value="1"/>
</dbReference>
<evidence type="ECO:0000313" key="7">
    <source>
        <dbReference type="Proteomes" id="UP000251617"/>
    </source>
</evidence>
<dbReference type="Gene3D" id="1.10.1200.10">
    <property type="entry name" value="ACP-like"/>
    <property type="match status" value="2"/>
</dbReference>
<dbReference type="Proteomes" id="UP000251617">
    <property type="component" value="Chromosome"/>
</dbReference>
<dbReference type="CDD" id="cd19531">
    <property type="entry name" value="LCL_NRPS-like"/>
    <property type="match status" value="1"/>
</dbReference>
<dbReference type="SUPFAM" id="SSF47336">
    <property type="entry name" value="ACP-like"/>
    <property type="match status" value="2"/>
</dbReference>
<dbReference type="Gene3D" id="3.40.50.1820">
    <property type="entry name" value="alpha/beta hydrolase"/>
    <property type="match status" value="1"/>
</dbReference>
<dbReference type="EMBL" id="CP030750">
    <property type="protein sequence ID" value="AXA24577.1"/>
    <property type="molecule type" value="Genomic_DNA"/>
</dbReference>
<dbReference type="FunFam" id="3.40.50.980:FF:000001">
    <property type="entry name" value="Non-ribosomal peptide synthetase"/>
    <property type="match status" value="2"/>
</dbReference>
<proteinExistence type="inferred from homology"/>
<dbReference type="Gene3D" id="3.30.559.30">
    <property type="entry name" value="Nonribosomal peptide synthetase, condensation domain"/>
    <property type="match status" value="3"/>
</dbReference>
<dbReference type="InterPro" id="IPR010071">
    <property type="entry name" value="AA_adenyl_dom"/>
</dbReference>
<dbReference type="Pfam" id="PF00550">
    <property type="entry name" value="PP-binding"/>
    <property type="match status" value="2"/>
</dbReference>
<dbReference type="InterPro" id="IPR036736">
    <property type="entry name" value="ACP-like_sf"/>
</dbReference>
<dbReference type="InterPro" id="IPR009081">
    <property type="entry name" value="PP-bd_ACP"/>
</dbReference>